<keyword evidence="4 8" id="KW-0812">Transmembrane</keyword>
<dbReference type="NCBIfam" id="TIGR01726">
    <property type="entry name" value="HEQRo_perm_3TM"/>
    <property type="match status" value="1"/>
</dbReference>
<dbReference type="Pfam" id="PF00528">
    <property type="entry name" value="BPD_transp_1"/>
    <property type="match status" value="1"/>
</dbReference>
<dbReference type="GO" id="GO:0043190">
    <property type="term" value="C:ATP-binding cassette (ABC) transporter complex"/>
    <property type="evidence" value="ECO:0007669"/>
    <property type="project" value="InterPro"/>
</dbReference>
<feature type="domain" description="ABC transmembrane type-1" evidence="9">
    <location>
        <begin position="15"/>
        <end position="210"/>
    </location>
</feature>
<evidence type="ECO:0000256" key="6">
    <source>
        <dbReference type="ARBA" id="ARBA00022989"/>
    </source>
</evidence>
<dbReference type="KEGG" id="kbs:EPA93_39870"/>
<feature type="transmembrane region" description="Helical" evidence="8">
    <location>
        <begin position="60"/>
        <end position="81"/>
    </location>
</feature>
<dbReference type="CDD" id="cd06261">
    <property type="entry name" value="TM_PBP2"/>
    <property type="match status" value="1"/>
</dbReference>
<sequence length="221" mass="24410">MQWLLEAFPAFLVGARNTLIYCVVSFPIALVLGLLLALMSNSPFVWLKTPARVFIEVVRSTPILAQMFLLYYGVGAVLVQFNLSSIDNAWSAGIATLALNYAAYEAEVFRAGFLSVEKGQTEAALSLGLTPWQNFFRIVLPQAIPFMIPPFVNDFIYMLKDSAIVSVIAGTELTAVLSFWVSRHGSNSLPGYVLAIALYLILSLPTSYVARFFEQRLRAAL</sequence>
<keyword evidence="3" id="KW-1003">Cell membrane</keyword>
<name>A0A4P6K5Z9_KTERU</name>
<evidence type="ECO:0000256" key="5">
    <source>
        <dbReference type="ARBA" id="ARBA00022970"/>
    </source>
</evidence>
<dbReference type="Proteomes" id="UP000290365">
    <property type="component" value="Chromosome"/>
</dbReference>
<dbReference type="PROSITE" id="PS50928">
    <property type="entry name" value="ABC_TM1"/>
    <property type="match status" value="1"/>
</dbReference>
<evidence type="ECO:0000256" key="8">
    <source>
        <dbReference type="RuleBase" id="RU363032"/>
    </source>
</evidence>
<comment type="subcellular location">
    <subcellularLocation>
        <location evidence="1 8">Cell membrane</location>
        <topology evidence="1 8">Multi-pass membrane protein</topology>
    </subcellularLocation>
</comment>
<dbReference type="AlphaFoldDB" id="A0A4P6K5Z9"/>
<evidence type="ECO:0000256" key="1">
    <source>
        <dbReference type="ARBA" id="ARBA00004651"/>
    </source>
</evidence>
<evidence type="ECO:0000256" key="2">
    <source>
        <dbReference type="ARBA" id="ARBA00022448"/>
    </source>
</evidence>
<dbReference type="InterPro" id="IPR043429">
    <property type="entry name" value="ArtM/GltK/GlnP/TcyL/YhdX-like"/>
</dbReference>
<dbReference type="SUPFAM" id="SSF161098">
    <property type="entry name" value="MetI-like"/>
    <property type="match status" value="1"/>
</dbReference>
<evidence type="ECO:0000259" key="9">
    <source>
        <dbReference type="PROSITE" id="PS50928"/>
    </source>
</evidence>
<evidence type="ECO:0000256" key="4">
    <source>
        <dbReference type="ARBA" id="ARBA00022692"/>
    </source>
</evidence>
<dbReference type="OrthoDB" id="9787841at2"/>
<evidence type="ECO:0000313" key="10">
    <source>
        <dbReference type="EMBL" id="QBD83729.1"/>
    </source>
</evidence>
<comment type="similarity">
    <text evidence="8">Belongs to the binding-protein-dependent transport system permease family.</text>
</comment>
<dbReference type="PANTHER" id="PTHR30614">
    <property type="entry name" value="MEMBRANE COMPONENT OF AMINO ACID ABC TRANSPORTER"/>
    <property type="match status" value="1"/>
</dbReference>
<dbReference type="InterPro" id="IPR000515">
    <property type="entry name" value="MetI-like"/>
</dbReference>
<feature type="transmembrane region" description="Helical" evidence="8">
    <location>
        <begin position="193"/>
        <end position="213"/>
    </location>
</feature>
<evidence type="ECO:0000256" key="7">
    <source>
        <dbReference type="ARBA" id="ARBA00023136"/>
    </source>
</evidence>
<keyword evidence="5" id="KW-0029">Amino-acid transport</keyword>
<gene>
    <name evidence="10" type="ORF">EPA93_39870</name>
</gene>
<evidence type="ECO:0000256" key="3">
    <source>
        <dbReference type="ARBA" id="ARBA00022475"/>
    </source>
</evidence>
<dbReference type="GO" id="GO:0006865">
    <property type="term" value="P:amino acid transport"/>
    <property type="evidence" value="ECO:0007669"/>
    <property type="project" value="UniProtKB-KW"/>
</dbReference>
<feature type="transmembrane region" description="Helical" evidence="8">
    <location>
        <begin position="163"/>
        <end position="181"/>
    </location>
</feature>
<keyword evidence="6 8" id="KW-1133">Transmembrane helix</keyword>
<keyword evidence="7 8" id="KW-0472">Membrane</keyword>
<dbReference type="Gene3D" id="1.10.3720.10">
    <property type="entry name" value="MetI-like"/>
    <property type="match status" value="1"/>
</dbReference>
<keyword evidence="2 8" id="KW-0813">Transport</keyword>
<keyword evidence="11" id="KW-1185">Reference proteome</keyword>
<proteinExistence type="inferred from homology"/>
<dbReference type="PANTHER" id="PTHR30614:SF0">
    <property type="entry name" value="L-CYSTINE TRANSPORT SYSTEM PERMEASE PROTEIN TCYL"/>
    <property type="match status" value="1"/>
</dbReference>
<accession>A0A4P6K5Z9</accession>
<feature type="transmembrane region" description="Helical" evidence="8">
    <location>
        <begin position="18"/>
        <end position="39"/>
    </location>
</feature>
<dbReference type="EMBL" id="CP035758">
    <property type="protein sequence ID" value="QBD83729.1"/>
    <property type="molecule type" value="Genomic_DNA"/>
</dbReference>
<dbReference type="InterPro" id="IPR010065">
    <property type="entry name" value="AA_ABC_transptr_permease_3TM"/>
</dbReference>
<dbReference type="GO" id="GO:0022857">
    <property type="term" value="F:transmembrane transporter activity"/>
    <property type="evidence" value="ECO:0007669"/>
    <property type="project" value="InterPro"/>
</dbReference>
<protein>
    <submittedName>
        <fullName evidence="10">Amino acid ABC transporter permease</fullName>
    </submittedName>
</protein>
<organism evidence="10 11">
    <name type="scientific">Ktedonosporobacter rubrisoli</name>
    <dbReference type="NCBI Taxonomy" id="2509675"/>
    <lineage>
        <taxon>Bacteria</taxon>
        <taxon>Bacillati</taxon>
        <taxon>Chloroflexota</taxon>
        <taxon>Ktedonobacteria</taxon>
        <taxon>Ktedonobacterales</taxon>
        <taxon>Ktedonosporobacteraceae</taxon>
        <taxon>Ktedonosporobacter</taxon>
    </lineage>
</organism>
<evidence type="ECO:0000313" key="11">
    <source>
        <dbReference type="Proteomes" id="UP000290365"/>
    </source>
</evidence>
<reference evidence="10 11" key="1">
    <citation type="submission" date="2019-01" db="EMBL/GenBank/DDBJ databases">
        <title>Ktedonosporobacter rubrisoli SCAWS-G2.</title>
        <authorList>
            <person name="Huang Y."/>
            <person name="Yan B."/>
        </authorList>
    </citation>
    <scope>NUCLEOTIDE SEQUENCE [LARGE SCALE GENOMIC DNA]</scope>
    <source>
        <strain evidence="10 11">SCAWS-G2</strain>
    </source>
</reference>
<dbReference type="InterPro" id="IPR035906">
    <property type="entry name" value="MetI-like_sf"/>
</dbReference>